<dbReference type="InterPro" id="IPR040144">
    <property type="entry name" value="RAP1GDS1"/>
</dbReference>
<feature type="compositionally biased region" description="Acidic residues" evidence="1">
    <location>
        <begin position="669"/>
        <end position="686"/>
    </location>
</feature>
<evidence type="ECO:0008006" key="4">
    <source>
        <dbReference type="Google" id="ProtNLM"/>
    </source>
</evidence>
<comment type="caution">
    <text evidence="2">The sequence shown here is derived from an EMBL/GenBank/DDBJ whole genome shotgun (WGS) entry which is preliminary data.</text>
</comment>
<sequence>MVIPTHVRRSTDGSPSSDINWSPVKTWLTSSEGWNDATRSTEPQTIIPVLTHLSNNQDEAVSSNHIIDTAKLFKTLADMSRDPTIRQKLTTQTELAQISCLFLERLQRDLTNRDGEHAEQVFLLVQVLRCICNLSADNDEARMEILNHGGVESLAKVLRTVREVWRQPLPVGQAAFGAVLNVTLDNEPCTTAMIAAGALQSHLKLLAPESVISSDSYLIWSLISMSLDNMCENKNAVVEFEQNANFAQSILRSLARLSRLISNNEENSNECRAMKGAQRTLLWVLCEALEKSSVVPKQLCQPESLLAFFDILEFYLINGNSVSQDSDDMQEGSNDDGQEGSNDDGQEESGPSALPPNKPMPQATNRYADAVTQVIVAISGDDDALTVLFDSQSLMIRLLSILSADRGTAQDTRTQRLDGMAAAAALCLGNLARTDDHCVRLVSEHPALIQTLIHEWFAPRSTNVRTRHAASGLLKNLSMPVGNKQLLMDFGLVPVAYANIDTMVVPIQANSISILRHLLNGPPAAEIVLGMFHPMVNCRGESSVAMRDLLDVVKQTDIDAIRCEGTRLIAAVAKKIYLNRDGSGDKSRGVLDQARDLLVTDGYDVVRPLVTLVINDGQRHPLLLQECLVALTVLAATHADKDKHVGRIVGMLSPANSLPLNISSSGSNEAEDDGEDGDGDESDGAGDADVQQTEPVSFSGVLKTVIRQEGNVWPQAALQAKSLLKSLGDQIKNDPDNTRGFDPVGLQVFQNELMPFL</sequence>
<name>A0A9W7XJ69_9FUNG</name>
<gene>
    <name evidence="2" type="ORF">LPJ64_002664</name>
</gene>
<reference evidence="2" key="1">
    <citation type="submission" date="2022-07" db="EMBL/GenBank/DDBJ databases">
        <title>Phylogenomic reconstructions and comparative analyses of Kickxellomycotina fungi.</title>
        <authorList>
            <person name="Reynolds N.K."/>
            <person name="Stajich J.E."/>
            <person name="Barry K."/>
            <person name="Grigoriev I.V."/>
            <person name="Crous P."/>
            <person name="Smith M.E."/>
        </authorList>
    </citation>
    <scope>NUCLEOTIDE SEQUENCE</scope>
    <source>
        <strain evidence="2">NBRC 105413</strain>
    </source>
</reference>
<dbReference type="InterPro" id="IPR011989">
    <property type="entry name" value="ARM-like"/>
</dbReference>
<evidence type="ECO:0000313" key="3">
    <source>
        <dbReference type="Proteomes" id="UP001145021"/>
    </source>
</evidence>
<protein>
    <recommendedName>
        <fullName evidence="4">ARM repeat-containing protein</fullName>
    </recommendedName>
</protein>
<dbReference type="EMBL" id="JANBOH010000089">
    <property type="protein sequence ID" value="KAJ1645771.1"/>
    <property type="molecule type" value="Genomic_DNA"/>
</dbReference>
<feature type="compositionally biased region" description="Acidic residues" evidence="1">
    <location>
        <begin position="325"/>
        <end position="347"/>
    </location>
</feature>
<dbReference type="GO" id="GO:0005085">
    <property type="term" value="F:guanyl-nucleotide exchange factor activity"/>
    <property type="evidence" value="ECO:0007669"/>
    <property type="project" value="InterPro"/>
</dbReference>
<dbReference type="Gene3D" id="1.25.10.10">
    <property type="entry name" value="Leucine-rich Repeat Variant"/>
    <property type="match status" value="2"/>
</dbReference>
<dbReference type="InterPro" id="IPR016024">
    <property type="entry name" value="ARM-type_fold"/>
</dbReference>
<feature type="region of interest" description="Disordered" evidence="1">
    <location>
        <begin position="659"/>
        <end position="693"/>
    </location>
</feature>
<organism evidence="2 3">
    <name type="scientific">Coemansia asiatica</name>
    <dbReference type="NCBI Taxonomy" id="1052880"/>
    <lineage>
        <taxon>Eukaryota</taxon>
        <taxon>Fungi</taxon>
        <taxon>Fungi incertae sedis</taxon>
        <taxon>Zoopagomycota</taxon>
        <taxon>Kickxellomycotina</taxon>
        <taxon>Kickxellomycetes</taxon>
        <taxon>Kickxellales</taxon>
        <taxon>Kickxellaceae</taxon>
        <taxon>Coemansia</taxon>
    </lineage>
</organism>
<dbReference type="Proteomes" id="UP001145021">
    <property type="component" value="Unassembled WGS sequence"/>
</dbReference>
<feature type="region of interest" description="Disordered" evidence="1">
    <location>
        <begin position="323"/>
        <end position="363"/>
    </location>
</feature>
<proteinExistence type="predicted"/>
<keyword evidence="3" id="KW-1185">Reference proteome</keyword>
<dbReference type="AlphaFoldDB" id="A0A9W7XJ69"/>
<evidence type="ECO:0000313" key="2">
    <source>
        <dbReference type="EMBL" id="KAJ1645771.1"/>
    </source>
</evidence>
<dbReference type="SUPFAM" id="SSF48371">
    <property type="entry name" value="ARM repeat"/>
    <property type="match status" value="1"/>
</dbReference>
<dbReference type="PANTHER" id="PTHR10957">
    <property type="entry name" value="RAP1 GTPASE-GDP DISSOCIATION STIMULATOR 1"/>
    <property type="match status" value="1"/>
</dbReference>
<accession>A0A9W7XJ69</accession>
<evidence type="ECO:0000256" key="1">
    <source>
        <dbReference type="SAM" id="MobiDB-lite"/>
    </source>
</evidence>